<dbReference type="SUPFAM" id="SSF46689">
    <property type="entry name" value="Homeodomain-like"/>
    <property type="match status" value="2"/>
</dbReference>
<dbReference type="InterPro" id="IPR011051">
    <property type="entry name" value="RmlC_Cupin_sf"/>
</dbReference>
<feature type="domain" description="HTH araC/xylS-type" evidence="4">
    <location>
        <begin position="187"/>
        <end position="285"/>
    </location>
</feature>
<dbReference type="Gene3D" id="1.10.10.60">
    <property type="entry name" value="Homeodomain-like"/>
    <property type="match status" value="2"/>
</dbReference>
<dbReference type="EMBL" id="QWGR01000003">
    <property type="protein sequence ID" value="RIJ49195.1"/>
    <property type="molecule type" value="Genomic_DNA"/>
</dbReference>
<comment type="caution">
    <text evidence="5">The sequence shown here is derived from an EMBL/GenBank/DDBJ whole genome shotgun (WGS) entry which is preliminary data.</text>
</comment>
<evidence type="ECO:0000256" key="2">
    <source>
        <dbReference type="ARBA" id="ARBA00023125"/>
    </source>
</evidence>
<keyword evidence="2" id="KW-0238">DNA-binding</keyword>
<dbReference type="PROSITE" id="PS00041">
    <property type="entry name" value="HTH_ARAC_FAMILY_1"/>
    <property type="match status" value="1"/>
</dbReference>
<organism evidence="5 6">
    <name type="scientific">Maribellus luteus</name>
    <dbReference type="NCBI Taxonomy" id="2305463"/>
    <lineage>
        <taxon>Bacteria</taxon>
        <taxon>Pseudomonadati</taxon>
        <taxon>Bacteroidota</taxon>
        <taxon>Bacteroidia</taxon>
        <taxon>Marinilabiliales</taxon>
        <taxon>Prolixibacteraceae</taxon>
        <taxon>Maribellus</taxon>
    </lineage>
</organism>
<dbReference type="PANTHER" id="PTHR43280:SF34">
    <property type="entry name" value="ARAC-FAMILY TRANSCRIPTIONAL REGULATOR"/>
    <property type="match status" value="1"/>
</dbReference>
<dbReference type="Pfam" id="PF02311">
    <property type="entry name" value="AraC_binding"/>
    <property type="match status" value="1"/>
</dbReference>
<accession>A0A399T2X5</accession>
<gene>
    <name evidence="5" type="ORF">D1614_06445</name>
</gene>
<keyword evidence="6" id="KW-1185">Reference proteome</keyword>
<keyword evidence="1" id="KW-0805">Transcription regulation</keyword>
<dbReference type="AlphaFoldDB" id="A0A399T2X5"/>
<dbReference type="RefSeq" id="WP_119437081.1">
    <property type="nucleotide sequence ID" value="NZ_QWGR01000003.1"/>
</dbReference>
<keyword evidence="3" id="KW-0804">Transcription</keyword>
<dbReference type="Proteomes" id="UP000265926">
    <property type="component" value="Unassembled WGS sequence"/>
</dbReference>
<dbReference type="GO" id="GO:0043565">
    <property type="term" value="F:sequence-specific DNA binding"/>
    <property type="evidence" value="ECO:0007669"/>
    <property type="project" value="InterPro"/>
</dbReference>
<dbReference type="GO" id="GO:0003700">
    <property type="term" value="F:DNA-binding transcription factor activity"/>
    <property type="evidence" value="ECO:0007669"/>
    <property type="project" value="InterPro"/>
</dbReference>
<dbReference type="InterPro" id="IPR009057">
    <property type="entry name" value="Homeodomain-like_sf"/>
</dbReference>
<dbReference type="SMART" id="SM00342">
    <property type="entry name" value="HTH_ARAC"/>
    <property type="match status" value="1"/>
</dbReference>
<dbReference type="Pfam" id="PF12833">
    <property type="entry name" value="HTH_18"/>
    <property type="match status" value="1"/>
</dbReference>
<dbReference type="PANTHER" id="PTHR43280">
    <property type="entry name" value="ARAC-FAMILY TRANSCRIPTIONAL REGULATOR"/>
    <property type="match status" value="1"/>
</dbReference>
<evidence type="ECO:0000256" key="1">
    <source>
        <dbReference type="ARBA" id="ARBA00023015"/>
    </source>
</evidence>
<dbReference type="InterPro" id="IPR020449">
    <property type="entry name" value="Tscrpt_reg_AraC-type_HTH"/>
</dbReference>
<evidence type="ECO:0000313" key="6">
    <source>
        <dbReference type="Proteomes" id="UP000265926"/>
    </source>
</evidence>
<dbReference type="PRINTS" id="PR00032">
    <property type="entry name" value="HTHARAC"/>
</dbReference>
<dbReference type="InterPro" id="IPR003313">
    <property type="entry name" value="AraC-bd"/>
</dbReference>
<dbReference type="SUPFAM" id="SSF51182">
    <property type="entry name" value="RmlC-like cupins"/>
    <property type="match status" value="1"/>
</dbReference>
<reference evidence="5 6" key="1">
    <citation type="submission" date="2018-08" db="EMBL/GenBank/DDBJ databases">
        <title>Pallidiluteibacterium maritimus gen. nov., sp. nov., isolated from coastal sediment.</title>
        <authorList>
            <person name="Zhou L.Y."/>
        </authorList>
    </citation>
    <scope>NUCLEOTIDE SEQUENCE [LARGE SCALE GENOMIC DNA]</scope>
    <source>
        <strain evidence="5 6">XSD2</strain>
    </source>
</reference>
<evidence type="ECO:0000259" key="4">
    <source>
        <dbReference type="PROSITE" id="PS01124"/>
    </source>
</evidence>
<evidence type="ECO:0000256" key="3">
    <source>
        <dbReference type="ARBA" id="ARBA00023163"/>
    </source>
</evidence>
<name>A0A399T2X5_9BACT</name>
<dbReference type="InterPro" id="IPR018062">
    <property type="entry name" value="HTH_AraC-typ_CS"/>
</dbReference>
<dbReference type="InterPro" id="IPR018060">
    <property type="entry name" value="HTH_AraC"/>
</dbReference>
<dbReference type="OrthoDB" id="2569619at2"/>
<protein>
    <submittedName>
        <fullName evidence="5">AraC family transcriptional regulator</fullName>
    </submittedName>
</protein>
<dbReference type="Gene3D" id="2.60.120.10">
    <property type="entry name" value="Jelly Rolls"/>
    <property type="match status" value="1"/>
</dbReference>
<sequence length="301" mass="35279">MKIMHEQIDLPGRTKIRVKLQEKAHFTYPWHFHSAYELLYVLDGSGTSFVADNIEEFQSDDLVLLGTNLPHFWKSDESYYDPDNQKKITYVVIQFSNDFFKEAISEYPEFFRIKELLERSGRGVRFSKAFAEKARRKIFKVVKTSGFERMLRALELLSYLAETEEYKLLAGELYRVENHDFTSDRLAKVMNYLNSNYLDKIELGKVAAVANLNPSAFCRFFKEKSGKSLVEFINDMRINYACMLMIEGKMTVTQVCYESGFNNQSNFNRIFKKYTGFTPTLYSQKFHKNSDLKPKEEVPEV</sequence>
<evidence type="ECO:0000313" key="5">
    <source>
        <dbReference type="EMBL" id="RIJ49195.1"/>
    </source>
</evidence>
<proteinExistence type="predicted"/>
<dbReference type="PROSITE" id="PS01124">
    <property type="entry name" value="HTH_ARAC_FAMILY_2"/>
    <property type="match status" value="1"/>
</dbReference>
<dbReference type="InterPro" id="IPR014710">
    <property type="entry name" value="RmlC-like_jellyroll"/>
</dbReference>